<reference evidence="2" key="2">
    <citation type="submission" date="2015-01" db="EMBL/GenBank/DDBJ databases">
        <title>Evolutionary Origins and Diversification of the Mycorrhizal Mutualists.</title>
        <authorList>
            <consortium name="DOE Joint Genome Institute"/>
            <consortium name="Mycorrhizal Genomics Consortium"/>
            <person name="Kohler A."/>
            <person name="Kuo A."/>
            <person name="Nagy L.G."/>
            <person name="Floudas D."/>
            <person name="Copeland A."/>
            <person name="Barry K.W."/>
            <person name="Cichocki N."/>
            <person name="Veneault-Fourrey C."/>
            <person name="LaButti K."/>
            <person name="Lindquist E.A."/>
            <person name="Lipzen A."/>
            <person name="Lundell T."/>
            <person name="Morin E."/>
            <person name="Murat C."/>
            <person name="Riley R."/>
            <person name="Ohm R."/>
            <person name="Sun H."/>
            <person name="Tunlid A."/>
            <person name="Henrissat B."/>
            <person name="Grigoriev I.V."/>
            <person name="Hibbett D.S."/>
            <person name="Martin F."/>
        </authorList>
    </citation>
    <scope>NUCLEOTIDE SEQUENCE [LARGE SCALE GENOMIC DNA]</scope>
    <source>
        <strain evidence="2">h7</strain>
    </source>
</reference>
<dbReference type="EMBL" id="KN831768">
    <property type="protein sequence ID" value="KIM49315.1"/>
    <property type="molecule type" value="Genomic_DNA"/>
</dbReference>
<keyword evidence="2" id="KW-1185">Reference proteome</keyword>
<dbReference type="Proteomes" id="UP000053424">
    <property type="component" value="Unassembled WGS sequence"/>
</dbReference>
<name>A0A0C3CKU5_HEBCY</name>
<accession>A0A0C3CKU5</accession>
<protein>
    <submittedName>
        <fullName evidence="1">Uncharacterized protein</fullName>
    </submittedName>
</protein>
<evidence type="ECO:0000313" key="2">
    <source>
        <dbReference type="Proteomes" id="UP000053424"/>
    </source>
</evidence>
<reference evidence="1 2" key="1">
    <citation type="submission" date="2014-04" db="EMBL/GenBank/DDBJ databases">
        <authorList>
            <consortium name="DOE Joint Genome Institute"/>
            <person name="Kuo A."/>
            <person name="Gay G."/>
            <person name="Dore J."/>
            <person name="Kohler A."/>
            <person name="Nagy L.G."/>
            <person name="Floudas D."/>
            <person name="Copeland A."/>
            <person name="Barry K.W."/>
            <person name="Cichocki N."/>
            <person name="Veneault-Fourrey C."/>
            <person name="LaButti K."/>
            <person name="Lindquist E.A."/>
            <person name="Lipzen A."/>
            <person name="Lundell T."/>
            <person name="Morin E."/>
            <person name="Murat C."/>
            <person name="Sun H."/>
            <person name="Tunlid A."/>
            <person name="Henrissat B."/>
            <person name="Grigoriev I.V."/>
            <person name="Hibbett D.S."/>
            <person name="Martin F."/>
            <person name="Nordberg H.P."/>
            <person name="Cantor M.N."/>
            <person name="Hua S.X."/>
        </authorList>
    </citation>
    <scope>NUCLEOTIDE SEQUENCE [LARGE SCALE GENOMIC DNA]</scope>
    <source>
        <strain evidence="2">h7</strain>
    </source>
</reference>
<dbReference type="AlphaFoldDB" id="A0A0C3CKU5"/>
<dbReference type="HOGENOM" id="CLU_2979310_0_0_1"/>
<sequence length="58" mass="6184">MLAFISPPREVVVQCSCDSVYKRSLINNLIDSLFATVISIFTLVDAACNVPPLGLATG</sequence>
<organism evidence="1 2">
    <name type="scientific">Hebeloma cylindrosporum</name>
    <dbReference type="NCBI Taxonomy" id="76867"/>
    <lineage>
        <taxon>Eukaryota</taxon>
        <taxon>Fungi</taxon>
        <taxon>Dikarya</taxon>
        <taxon>Basidiomycota</taxon>
        <taxon>Agaricomycotina</taxon>
        <taxon>Agaricomycetes</taxon>
        <taxon>Agaricomycetidae</taxon>
        <taxon>Agaricales</taxon>
        <taxon>Agaricineae</taxon>
        <taxon>Hymenogastraceae</taxon>
        <taxon>Hebeloma</taxon>
    </lineage>
</organism>
<evidence type="ECO:0000313" key="1">
    <source>
        <dbReference type="EMBL" id="KIM49315.1"/>
    </source>
</evidence>
<proteinExistence type="predicted"/>
<gene>
    <name evidence="1" type="ORF">M413DRAFT_438503</name>
</gene>